<feature type="region of interest" description="Disordered" evidence="1">
    <location>
        <begin position="116"/>
        <end position="135"/>
    </location>
</feature>
<evidence type="ECO:0000313" key="3">
    <source>
        <dbReference type="Proteomes" id="UP000053989"/>
    </source>
</evidence>
<sequence length="135" mass="15486">MPSNKFTTLTNNLLRRHTSILLIQLRMGHVPLNHHLACIQKIDSPSCQGCGAHFETVYHYLLICPAYRFTRHLLELQLFSERLAVAIEHLLTNNKSLPHLFHFLNRTKKLKHIFGSLTPPTQAQPDPPRVAVHEA</sequence>
<dbReference type="Proteomes" id="UP000053989">
    <property type="component" value="Unassembled WGS sequence"/>
</dbReference>
<dbReference type="EMBL" id="KN822100">
    <property type="protein sequence ID" value="KIM57475.1"/>
    <property type="molecule type" value="Genomic_DNA"/>
</dbReference>
<organism evidence="2 3">
    <name type="scientific">Scleroderma citrinum Foug A</name>
    <dbReference type="NCBI Taxonomy" id="1036808"/>
    <lineage>
        <taxon>Eukaryota</taxon>
        <taxon>Fungi</taxon>
        <taxon>Dikarya</taxon>
        <taxon>Basidiomycota</taxon>
        <taxon>Agaricomycotina</taxon>
        <taxon>Agaricomycetes</taxon>
        <taxon>Agaricomycetidae</taxon>
        <taxon>Boletales</taxon>
        <taxon>Sclerodermatineae</taxon>
        <taxon>Sclerodermataceae</taxon>
        <taxon>Scleroderma</taxon>
    </lineage>
</organism>
<evidence type="ECO:0000256" key="1">
    <source>
        <dbReference type="SAM" id="MobiDB-lite"/>
    </source>
</evidence>
<reference evidence="2 3" key="1">
    <citation type="submission" date="2014-04" db="EMBL/GenBank/DDBJ databases">
        <authorList>
            <consortium name="DOE Joint Genome Institute"/>
            <person name="Kuo A."/>
            <person name="Kohler A."/>
            <person name="Nagy L.G."/>
            <person name="Floudas D."/>
            <person name="Copeland A."/>
            <person name="Barry K.W."/>
            <person name="Cichocki N."/>
            <person name="Veneault-Fourrey C."/>
            <person name="LaButti K."/>
            <person name="Lindquist E.A."/>
            <person name="Lipzen A."/>
            <person name="Lundell T."/>
            <person name="Morin E."/>
            <person name="Murat C."/>
            <person name="Sun H."/>
            <person name="Tunlid A."/>
            <person name="Henrissat B."/>
            <person name="Grigoriev I.V."/>
            <person name="Hibbett D.S."/>
            <person name="Martin F."/>
            <person name="Nordberg H.P."/>
            <person name="Cantor M.N."/>
            <person name="Hua S.X."/>
        </authorList>
    </citation>
    <scope>NUCLEOTIDE SEQUENCE [LARGE SCALE GENOMIC DNA]</scope>
    <source>
        <strain evidence="2 3">Foug A</strain>
    </source>
</reference>
<proteinExistence type="predicted"/>
<name>A0A0C3D9Q6_9AGAM</name>
<dbReference type="AlphaFoldDB" id="A0A0C3D9Q6"/>
<accession>A0A0C3D9Q6</accession>
<reference evidence="3" key="2">
    <citation type="submission" date="2015-01" db="EMBL/GenBank/DDBJ databases">
        <title>Evolutionary Origins and Diversification of the Mycorrhizal Mutualists.</title>
        <authorList>
            <consortium name="DOE Joint Genome Institute"/>
            <consortium name="Mycorrhizal Genomics Consortium"/>
            <person name="Kohler A."/>
            <person name="Kuo A."/>
            <person name="Nagy L.G."/>
            <person name="Floudas D."/>
            <person name="Copeland A."/>
            <person name="Barry K.W."/>
            <person name="Cichocki N."/>
            <person name="Veneault-Fourrey C."/>
            <person name="LaButti K."/>
            <person name="Lindquist E.A."/>
            <person name="Lipzen A."/>
            <person name="Lundell T."/>
            <person name="Morin E."/>
            <person name="Murat C."/>
            <person name="Riley R."/>
            <person name="Ohm R."/>
            <person name="Sun H."/>
            <person name="Tunlid A."/>
            <person name="Henrissat B."/>
            <person name="Grigoriev I.V."/>
            <person name="Hibbett D.S."/>
            <person name="Martin F."/>
        </authorList>
    </citation>
    <scope>NUCLEOTIDE SEQUENCE [LARGE SCALE GENOMIC DNA]</scope>
    <source>
        <strain evidence="3">Foug A</strain>
    </source>
</reference>
<evidence type="ECO:0000313" key="2">
    <source>
        <dbReference type="EMBL" id="KIM57475.1"/>
    </source>
</evidence>
<dbReference type="OrthoDB" id="2674711at2759"/>
<dbReference type="InParanoid" id="A0A0C3D9Q6"/>
<protein>
    <recommendedName>
        <fullName evidence="4">Reverse transcriptase zinc-binding domain-containing protein</fullName>
    </recommendedName>
</protein>
<evidence type="ECO:0008006" key="4">
    <source>
        <dbReference type="Google" id="ProtNLM"/>
    </source>
</evidence>
<keyword evidence="3" id="KW-1185">Reference proteome</keyword>
<dbReference type="HOGENOM" id="CLU_146165_0_0_1"/>
<gene>
    <name evidence="2" type="ORF">SCLCIDRAFT_130369</name>
</gene>